<dbReference type="InterPro" id="IPR029058">
    <property type="entry name" value="AB_hydrolase_fold"/>
</dbReference>
<sequence length="337" mass="39353">MDFKIYFPYRKLLKRNYFPKITRWFFSRRLLTTFLKTNQQLNGWSLVTRHGYTRYTLSKNLDLLSSDDIKITNQSANKNLIIREKSRPLVIILAWLLAEKKHLSKYAEVYLNRGIDVLTVKVTPTQLVWPISGSQVVAAELLQFLHQNSICQPLYLHGFSVGAYLWSEVMVKMNRDFENYQPIINRIIGQVWDSAADVSEMEIGLPLAVFPHNKFCKAVLRKYITFHLKTFHNAATCHYLAASELFHNNLIKCPALLLVSKSDPIGSIISNEAIRKKWTNNNIKVHWKCWEDSKHVSHFLKYKSDYINTLENFLDSLILQENKDEILPQKQKVHANL</sequence>
<dbReference type="Gene3D" id="3.40.50.1820">
    <property type="entry name" value="alpha/beta hydrolase"/>
    <property type="match status" value="1"/>
</dbReference>
<evidence type="ECO:0000313" key="1">
    <source>
        <dbReference type="EMBL" id="JAS13831.1"/>
    </source>
</evidence>
<dbReference type="EMBL" id="GEDC01023467">
    <property type="protein sequence ID" value="JAS13831.1"/>
    <property type="molecule type" value="Transcribed_RNA"/>
</dbReference>
<dbReference type="InterPro" id="IPR008547">
    <property type="entry name" value="DUF829_TMEM53"/>
</dbReference>
<proteinExistence type="predicted"/>
<dbReference type="AlphaFoldDB" id="A0A1B6CKD4"/>
<reference evidence="1" key="1">
    <citation type="submission" date="2015-12" db="EMBL/GenBank/DDBJ databases">
        <title>De novo transcriptome assembly of four potential Pierce s Disease insect vectors from Arizona vineyards.</title>
        <authorList>
            <person name="Tassone E.E."/>
        </authorList>
    </citation>
    <scope>NUCLEOTIDE SEQUENCE</scope>
</reference>
<dbReference type="Pfam" id="PF05705">
    <property type="entry name" value="DUF829"/>
    <property type="match status" value="1"/>
</dbReference>
<dbReference type="GO" id="GO:0017171">
    <property type="term" value="F:serine hydrolase activity"/>
    <property type="evidence" value="ECO:0007669"/>
    <property type="project" value="TreeGrafter"/>
</dbReference>
<dbReference type="PANTHER" id="PTHR20908:SF1">
    <property type="entry name" value="LD15586P"/>
    <property type="match status" value="1"/>
</dbReference>
<gene>
    <name evidence="1" type="ORF">g.14500</name>
</gene>
<dbReference type="SUPFAM" id="SSF53474">
    <property type="entry name" value="alpha/beta-Hydrolases"/>
    <property type="match status" value="1"/>
</dbReference>
<protein>
    <recommendedName>
        <fullName evidence="2">Transmembrane protein 53</fullName>
    </recommendedName>
</protein>
<name>A0A1B6CKD4_9HEMI</name>
<organism evidence="1">
    <name type="scientific">Clastoptera arizonana</name>
    <name type="common">Arizona spittle bug</name>
    <dbReference type="NCBI Taxonomy" id="38151"/>
    <lineage>
        <taxon>Eukaryota</taxon>
        <taxon>Metazoa</taxon>
        <taxon>Ecdysozoa</taxon>
        <taxon>Arthropoda</taxon>
        <taxon>Hexapoda</taxon>
        <taxon>Insecta</taxon>
        <taxon>Pterygota</taxon>
        <taxon>Neoptera</taxon>
        <taxon>Paraneoptera</taxon>
        <taxon>Hemiptera</taxon>
        <taxon>Auchenorrhyncha</taxon>
        <taxon>Cercopoidea</taxon>
        <taxon>Clastopteridae</taxon>
        <taxon>Clastoptera</taxon>
    </lineage>
</organism>
<evidence type="ECO:0008006" key="2">
    <source>
        <dbReference type="Google" id="ProtNLM"/>
    </source>
</evidence>
<accession>A0A1B6CKD4</accession>
<dbReference type="PANTHER" id="PTHR20908">
    <property type="entry name" value="LD15586P"/>
    <property type="match status" value="1"/>
</dbReference>